<dbReference type="SUPFAM" id="SSF140990">
    <property type="entry name" value="FtsH protease domain-like"/>
    <property type="match status" value="1"/>
</dbReference>
<dbReference type="GO" id="GO:0004176">
    <property type="term" value="F:ATP-dependent peptidase activity"/>
    <property type="evidence" value="ECO:0007669"/>
    <property type="project" value="InterPro"/>
</dbReference>
<reference evidence="20" key="1">
    <citation type="submission" date="2015-09" db="EMBL/GenBank/DDBJ databases">
        <title>Scylla olivacea transcriptome.</title>
        <authorList>
            <person name="Ikhwanuddin M."/>
        </authorList>
    </citation>
    <scope>NUCLEOTIDE SEQUENCE</scope>
</reference>
<comment type="subcellular location">
    <subcellularLocation>
        <location evidence="2">Membrane</location>
        <topology evidence="2">Multi-pass membrane protein</topology>
    </subcellularLocation>
    <subcellularLocation>
        <location evidence="3">Mitochondrion</location>
    </subcellularLocation>
</comment>
<sequence>MERVSHSAMRVAWSRVSVLCSLMRRCPAHLPETHSQRTFAAYFPLRKTFIQKYIQALPSSRLTKINREFVAVTKLLERSGVKEYQQRELLRCYLHTSPPQPNQPGQGGIPGRGGAGQPQGGSGSNGNKDNDDEKKGMLAKAALWMLTAYMFIAIISLLFPGSNQPEIARYVSWNEFVHQMLAHGEVEELIVRPDLDIVTIILHEGAVVKGKKMEQRTYHMNIVDLQHFEERLREAESKLGIRPDQGIPVVYERSGDTASRLLASIIVVAIIVSLLSRNMNIRGPLGMEGMSQMTRAKFTIIDPLLPGSGRGVKFSDVAGAKEAKQEVMEFVDFLKNPDKYRTLGAKVPKGALLLGPPGCGKTLLAKAVATEGQIPFLAMNGSEFTEMIGGLGAARVRDLFKEARKRAPCIVYIDELDAIGRQRSSGQSGFDGGSGESEQTLNQLLVEMDGIGSKEGVVLLASTNRLDILDKALLRPGRFDRHIMMDLPNQEERREIFEHHLKSIVLEKPASYYSRRMASLTLGFSGADIANVVNEAALHAARYGKKVVSALDLEYAVERVVGGTEKRSQALSPEERRVVAYHESGHALIGWLMEHTDALLKVTIVPRTSQALGFAQYVPKDQKLFTQHELFEKMCMALGGRVAESLVFNRVTTGAQNDLEKVTKMAYAMVRTFGFSDAVGLVSYPEEESREFGVRPYSDNLEAVMEKEVSSLIFSAYKKTEEVLQSNMDKLKLLAEALLQKETLNYDDVKAVLGPMPYSNKVLVEPIQFEGEINTWKEAGKQG</sequence>
<dbReference type="GO" id="GO:0004222">
    <property type="term" value="F:metalloendopeptidase activity"/>
    <property type="evidence" value="ECO:0007669"/>
    <property type="project" value="InterPro"/>
</dbReference>
<evidence type="ECO:0000256" key="5">
    <source>
        <dbReference type="ARBA" id="ARBA00010550"/>
    </source>
</evidence>
<dbReference type="Pfam" id="PF01434">
    <property type="entry name" value="Peptidase_M41"/>
    <property type="match status" value="1"/>
</dbReference>
<proteinExistence type="inferred from homology"/>
<dbReference type="GO" id="GO:0005524">
    <property type="term" value="F:ATP binding"/>
    <property type="evidence" value="ECO:0007669"/>
    <property type="project" value="UniProtKB-KW"/>
</dbReference>
<keyword evidence="16 18" id="KW-0472">Membrane</keyword>
<dbReference type="GO" id="GO:0034982">
    <property type="term" value="P:mitochondrial protein processing"/>
    <property type="evidence" value="ECO:0007669"/>
    <property type="project" value="TreeGrafter"/>
</dbReference>
<dbReference type="PANTHER" id="PTHR43655">
    <property type="entry name" value="ATP-DEPENDENT PROTEASE"/>
    <property type="match status" value="1"/>
</dbReference>
<dbReference type="InterPro" id="IPR003959">
    <property type="entry name" value="ATPase_AAA_core"/>
</dbReference>
<dbReference type="Gene3D" id="3.40.1690.20">
    <property type="match status" value="1"/>
</dbReference>
<evidence type="ECO:0000256" key="4">
    <source>
        <dbReference type="ARBA" id="ARBA00010044"/>
    </source>
</evidence>
<evidence type="ECO:0000256" key="16">
    <source>
        <dbReference type="ARBA" id="ARBA00023136"/>
    </source>
</evidence>
<dbReference type="Gene3D" id="1.20.58.760">
    <property type="entry name" value="Peptidase M41"/>
    <property type="match status" value="1"/>
</dbReference>
<dbReference type="Pfam" id="PF17862">
    <property type="entry name" value="AAA_lid_3"/>
    <property type="match status" value="1"/>
</dbReference>
<dbReference type="Gene3D" id="1.10.8.60">
    <property type="match status" value="1"/>
</dbReference>
<keyword evidence="13" id="KW-0809">Transit peptide</keyword>
<dbReference type="SMART" id="SM00382">
    <property type="entry name" value="AAA"/>
    <property type="match status" value="1"/>
</dbReference>
<dbReference type="SUPFAM" id="SSF52540">
    <property type="entry name" value="P-loop containing nucleoside triphosphate hydrolases"/>
    <property type="match status" value="1"/>
</dbReference>
<evidence type="ECO:0000256" key="8">
    <source>
        <dbReference type="ARBA" id="ARBA00022723"/>
    </source>
</evidence>
<dbReference type="NCBIfam" id="TIGR01241">
    <property type="entry name" value="FtsH_fam"/>
    <property type="match status" value="1"/>
</dbReference>
<dbReference type="InterPro" id="IPR050928">
    <property type="entry name" value="ATP-dep_Zn_Metalloprotease"/>
</dbReference>
<dbReference type="InterPro" id="IPR011546">
    <property type="entry name" value="Pept_M41_FtsH_extracell"/>
</dbReference>
<keyword evidence="9" id="KW-0547">Nucleotide-binding</keyword>
<dbReference type="FunFam" id="3.40.50.300:FF:000277">
    <property type="entry name" value="ATP-dependent zinc metalloprotease FtsH"/>
    <property type="match status" value="1"/>
</dbReference>
<evidence type="ECO:0000256" key="18">
    <source>
        <dbReference type="SAM" id="Phobius"/>
    </source>
</evidence>
<dbReference type="FunFam" id="1.10.8.60:FF:000033">
    <property type="entry name" value="paraplegin isoform X1"/>
    <property type="match status" value="1"/>
</dbReference>
<evidence type="ECO:0000256" key="10">
    <source>
        <dbReference type="ARBA" id="ARBA00022801"/>
    </source>
</evidence>
<dbReference type="HAMAP" id="MF_01458">
    <property type="entry name" value="FtsH"/>
    <property type="match status" value="1"/>
</dbReference>
<dbReference type="GO" id="GO:0005745">
    <property type="term" value="C:m-AAA complex"/>
    <property type="evidence" value="ECO:0007669"/>
    <property type="project" value="TreeGrafter"/>
</dbReference>
<dbReference type="CDD" id="cd19501">
    <property type="entry name" value="RecA-like_FtsH"/>
    <property type="match status" value="1"/>
</dbReference>
<keyword evidence="7 18" id="KW-0812">Transmembrane</keyword>
<evidence type="ECO:0000256" key="2">
    <source>
        <dbReference type="ARBA" id="ARBA00004141"/>
    </source>
</evidence>
<dbReference type="InterPro" id="IPR027417">
    <property type="entry name" value="P-loop_NTPase"/>
</dbReference>
<dbReference type="AlphaFoldDB" id="A0A0N7ZDD3"/>
<dbReference type="InterPro" id="IPR005936">
    <property type="entry name" value="FtsH"/>
</dbReference>
<evidence type="ECO:0000256" key="11">
    <source>
        <dbReference type="ARBA" id="ARBA00022833"/>
    </source>
</evidence>
<feature type="domain" description="AAA+ ATPase" evidence="19">
    <location>
        <begin position="347"/>
        <end position="489"/>
    </location>
</feature>
<evidence type="ECO:0000256" key="13">
    <source>
        <dbReference type="ARBA" id="ARBA00022946"/>
    </source>
</evidence>
<dbReference type="InterPro" id="IPR000642">
    <property type="entry name" value="Peptidase_M41"/>
</dbReference>
<dbReference type="Pfam" id="PF00004">
    <property type="entry name" value="AAA"/>
    <property type="match status" value="1"/>
</dbReference>
<dbReference type="InterPro" id="IPR003593">
    <property type="entry name" value="AAA+_ATPase"/>
</dbReference>
<evidence type="ECO:0000313" key="20">
    <source>
        <dbReference type="EMBL" id="JAI66928.1"/>
    </source>
</evidence>
<feature type="transmembrane region" description="Helical" evidence="18">
    <location>
        <begin position="141"/>
        <end position="159"/>
    </location>
</feature>
<organism evidence="20">
    <name type="scientific">Scylla olivacea</name>
    <name type="common">Orange mud crab</name>
    <name type="synonym">Cancer olivacea</name>
    <dbReference type="NCBI Taxonomy" id="85551"/>
    <lineage>
        <taxon>Eukaryota</taxon>
        <taxon>Metazoa</taxon>
        <taxon>Ecdysozoa</taxon>
        <taxon>Arthropoda</taxon>
        <taxon>Crustacea</taxon>
        <taxon>Multicrustacea</taxon>
        <taxon>Malacostraca</taxon>
        <taxon>Eumalacostraca</taxon>
        <taxon>Eucarida</taxon>
        <taxon>Decapoda</taxon>
        <taxon>Pleocyemata</taxon>
        <taxon>Brachyura</taxon>
        <taxon>Eubrachyura</taxon>
        <taxon>Portunoidea</taxon>
        <taxon>Portunidae</taxon>
        <taxon>Portuninae</taxon>
        <taxon>Scylla</taxon>
    </lineage>
</organism>
<evidence type="ECO:0000256" key="15">
    <source>
        <dbReference type="ARBA" id="ARBA00023049"/>
    </source>
</evidence>
<evidence type="ECO:0000256" key="6">
    <source>
        <dbReference type="ARBA" id="ARBA00022670"/>
    </source>
</evidence>
<dbReference type="GO" id="GO:0008270">
    <property type="term" value="F:zinc ion binding"/>
    <property type="evidence" value="ECO:0007669"/>
    <property type="project" value="InterPro"/>
</dbReference>
<evidence type="ECO:0000256" key="1">
    <source>
        <dbReference type="ARBA" id="ARBA00001947"/>
    </source>
</evidence>
<keyword evidence="12" id="KW-0067">ATP-binding</keyword>
<keyword evidence="6" id="KW-0645">Protease</keyword>
<comment type="similarity">
    <text evidence="5">In the N-terminal section; belongs to the AAA ATPase family.</text>
</comment>
<keyword evidence="8" id="KW-0479">Metal-binding</keyword>
<evidence type="ECO:0000256" key="17">
    <source>
        <dbReference type="SAM" id="MobiDB-lite"/>
    </source>
</evidence>
<keyword evidence="11" id="KW-0862">Zinc</keyword>
<dbReference type="EMBL" id="GDRN01044353">
    <property type="protein sequence ID" value="JAI66929.1"/>
    <property type="molecule type" value="Transcribed_RNA"/>
</dbReference>
<dbReference type="InterPro" id="IPR041569">
    <property type="entry name" value="AAA_lid_3"/>
</dbReference>
<feature type="compositionally biased region" description="Gly residues" evidence="17">
    <location>
        <begin position="105"/>
        <end position="124"/>
    </location>
</feature>
<dbReference type="Gene3D" id="3.40.50.300">
    <property type="entry name" value="P-loop containing nucleotide triphosphate hydrolases"/>
    <property type="match status" value="1"/>
</dbReference>
<name>A0A0N7ZDD3_SCYOL</name>
<evidence type="ECO:0000256" key="7">
    <source>
        <dbReference type="ARBA" id="ARBA00022692"/>
    </source>
</evidence>
<comment type="similarity">
    <text evidence="4">In the C-terminal section; belongs to the peptidase M41 family.</text>
</comment>
<evidence type="ECO:0000256" key="12">
    <source>
        <dbReference type="ARBA" id="ARBA00022840"/>
    </source>
</evidence>
<protein>
    <recommendedName>
        <fullName evidence="19">AAA+ ATPase domain-containing protein</fullName>
    </recommendedName>
</protein>
<feature type="region of interest" description="Disordered" evidence="17">
    <location>
        <begin position="95"/>
        <end position="133"/>
    </location>
</feature>
<comment type="cofactor">
    <cofactor evidence="1">
        <name>Zn(2+)</name>
        <dbReference type="ChEBI" id="CHEBI:29105"/>
    </cofactor>
</comment>
<dbReference type="FunFam" id="1.20.58.760:FF:000003">
    <property type="entry name" value="AFG3-like AAA ATPase 2"/>
    <property type="match status" value="1"/>
</dbReference>
<keyword evidence="15" id="KW-0482">Metalloprotease</keyword>
<dbReference type="GO" id="GO:0016887">
    <property type="term" value="F:ATP hydrolysis activity"/>
    <property type="evidence" value="ECO:0007669"/>
    <property type="project" value="InterPro"/>
</dbReference>
<evidence type="ECO:0000256" key="14">
    <source>
        <dbReference type="ARBA" id="ARBA00022989"/>
    </source>
</evidence>
<keyword evidence="14 18" id="KW-1133">Transmembrane helix</keyword>
<accession>A0A0N7ZDD3</accession>
<evidence type="ECO:0000259" key="19">
    <source>
        <dbReference type="SMART" id="SM00382"/>
    </source>
</evidence>
<dbReference type="InterPro" id="IPR037219">
    <property type="entry name" value="Peptidase_M41-like"/>
</dbReference>
<keyword evidence="10" id="KW-0378">Hydrolase</keyword>
<dbReference type="EMBL" id="GDRN01044354">
    <property type="protein sequence ID" value="JAI66928.1"/>
    <property type="molecule type" value="Transcribed_RNA"/>
</dbReference>
<evidence type="ECO:0000256" key="9">
    <source>
        <dbReference type="ARBA" id="ARBA00022741"/>
    </source>
</evidence>
<evidence type="ECO:0000256" key="3">
    <source>
        <dbReference type="ARBA" id="ARBA00004173"/>
    </source>
</evidence>
<dbReference type="Pfam" id="PF06480">
    <property type="entry name" value="FtsH_ext"/>
    <property type="match status" value="1"/>
</dbReference>
<dbReference type="PANTHER" id="PTHR43655:SF8">
    <property type="entry name" value="PARAPLEGIN"/>
    <property type="match status" value="1"/>
</dbReference>